<dbReference type="EMBL" id="CAUOFW020009963">
    <property type="protein sequence ID" value="CAK9187429.1"/>
    <property type="molecule type" value="Genomic_DNA"/>
</dbReference>
<dbReference type="AlphaFoldDB" id="A0ABC8V3G3"/>
<reference evidence="2 3" key="1">
    <citation type="submission" date="2024-02" db="EMBL/GenBank/DDBJ databases">
        <authorList>
            <person name="Vignale AGUSTIN F."/>
            <person name="Sosa J E."/>
            <person name="Modenutti C."/>
        </authorList>
    </citation>
    <scope>NUCLEOTIDE SEQUENCE [LARGE SCALE GENOMIC DNA]</scope>
</reference>
<protein>
    <submittedName>
        <fullName evidence="2">Uncharacterized protein</fullName>
    </submittedName>
</protein>
<proteinExistence type="predicted"/>
<evidence type="ECO:0000256" key="1">
    <source>
        <dbReference type="SAM" id="MobiDB-lite"/>
    </source>
</evidence>
<organism evidence="2 3">
    <name type="scientific">Ilex paraguariensis</name>
    <name type="common">yerba mate</name>
    <dbReference type="NCBI Taxonomy" id="185542"/>
    <lineage>
        <taxon>Eukaryota</taxon>
        <taxon>Viridiplantae</taxon>
        <taxon>Streptophyta</taxon>
        <taxon>Embryophyta</taxon>
        <taxon>Tracheophyta</taxon>
        <taxon>Spermatophyta</taxon>
        <taxon>Magnoliopsida</taxon>
        <taxon>eudicotyledons</taxon>
        <taxon>Gunneridae</taxon>
        <taxon>Pentapetalae</taxon>
        <taxon>asterids</taxon>
        <taxon>campanulids</taxon>
        <taxon>Aquifoliales</taxon>
        <taxon>Aquifoliaceae</taxon>
        <taxon>Ilex</taxon>
    </lineage>
</organism>
<name>A0ABC8V3G3_9AQUA</name>
<feature type="compositionally biased region" description="Basic and acidic residues" evidence="1">
    <location>
        <begin position="28"/>
        <end position="44"/>
    </location>
</feature>
<comment type="caution">
    <text evidence="2">The sequence shown here is derived from an EMBL/GenBank/DDBJ whole genome shotgun (WGS) entry which is preliminary data.</text>
</comment>
<feature type="compositionally biased region" description="Acidic residues" evidence="1">
    <location>
        <begin position="45"/>
        <end position="63"/>
    </location>
</feature>
<accession>A0ABC8V3G3</accession>
<dbReference type="Proteomes" id="UP001642360">
    <property type="component" value="Unassembled WGS sequence"/>
</dbReference>
<gene>
    <name evidence="2" type="ORF">ILEXP_LOCUS57981</name>
</gene>
<feature type="region of interest" description="Disordered" evidence="1">
    <location>
        <begin position="1"/>
        <end position="68"/>
    </location>
</feature>
<evidence type="ECO:0000313" key="2">
    <source>
        <dbReference type="EMBL" id="CAK9187429.1"/>
    </source>
</evidence>
<keyword evidence="3" id="KW-1185">Reference proteome</keyword>
<sequence length="82" mass="8930">MENKPRDLSSHNGSSEGHSPVLNLSKGGGDHSGSEADHTTAAHDDVDDDVDSVSDAEDNDEDKDQGKRINKKCKYLTSFFHM</sequence>
<evidence type="ECO:0000313" key="3">
    <source>
        <dbReference type="Proteomes" id="UP001642360"/>
    </source>
</evidence>